<evidence type="ECO:0000256" key="1">
    <source>
        <dbReference type="SAM" id="Phobius"/>
    </source>
</evidence>
<dbReference type="InterPro" id="IPR010266">
    <property type="entry name" value="NnrS"/>
</dbReference>
<keyword evidence="3" id="KW-1185">Reference proteome</keyword>
<dbReference type="Proteomes" id="UP001500795">
    <property type="component" value="Unassembled WGS sequence"/>
</dbReference>
<evidence type="ECO:0000313" key="3">
    <source>
        <dbReference type="Proteomes" id="UP001500795"/>
    </source>
</evidence>
<accession>A0ABP6W8Y2</accession>
<feature type="transmembrane region" description="Helical" evidence="1">
    <location>
        <begin position="75"/>
        <end position="94"/>
    </location>
</feature>
<dbReference type="RefSeq" id="WP_344959376.1">
    <property type="nucleotide sequence ID" value="NZ_BAABCX010000004.1"/>
</dbReference>
<gene>
    <name evidence="2" type="ORF">GCM10022394_29320</name>
</gene>
<proteinExistence type="predicted"/>
<keyword evidence="1" id="KW-0472">Membrane</keyword>
<feature type="transmembrane region" description="Helical" evidence="1">
    <location>
        <begin position="45"/>
        <end position="63"/>
    </location>
</feature>
<sequence>MFELGIGVALASHWLTAGALGTVILGMIARVSLGHSGQSMEIGKPIVLAFVLIVLAALITQPAADAGSRHSTLAYHASGLLWVLAFGLFTLNYWPILTRPRVGMGCLVLTFSLTERQLAYAGFLVTD</sequence>
<comment type="caution">
    <text evidence="2">The sequence shown here is derived from an EMBL/GenBank/DDBJ whole genome shotgun (WGS) entry which is preliminary data.</text>
</comment>
<keyword evidence="1" id="KW-0812">Transmembrane</keyword>
<feature type="transmembrane region" description="Helical" evidence="1">
    <location>
        <begin position="12"/>
        <end position="33"/>
    </location>
</feature>
<protein>
    <submittedName>
        <fullName evidence="2">Uncharacterized protein</fullName>
    </submittedName>
</protein>
<organism evidence="2 3">
    <name type="scientific">Zobellella aerophila</name>
    <dbReference type="NCBI Taxonomy" id="870480"/>
    <lineage>
        <taxon>Bacteria</taxon>
        <taxon>Pseudomonadati</taxon>
        <taxon>Pseudomonadota</taxon>
        <taxon>Gammaproteobacteria</taxon>
        <taxon>Aeromonadales</taxon>
        <taxon>Aeromonadaceae</taxon>
        <taxon>Zobellella</taxon>
    </lineage>
</organism>
<dbReference type="EMBL" id="BAABCX010000004">
    <property type="protein sequence ID" value="GAA3547377.1"/>
    <property type="molecule type" value="Genomic_DNA"/>
</dbReference>
<dbReference type="Pfam" id="PF05940">
    <property type="entry name" value="NnrS"/>
    <property type="match status" value="1"/>
</dbReference>
<name>A0ABP6W8Y2_9GAMM</name>
<reference evidence="3" key="1">
    <citation type="journal article" date="2019" name="Int. J. Syst. Evol. Microbiol.">
        <title>The Global Catalogue of Microorganisms (GCM) 10K type strain sequencing project: providing services to taxonomists for standard genome sequencing and annotation.</title>
        <authorList>
            <consortium name="The Broad Institute Genomics Platform"/>
            <consortium name="The Broad Institute Genome Sequencing Center for Infectious Disease"/>
            <person name="Wu L."/>
            <person name="Ma J."/>
        </authorList>
    </citation>
    <scope>NUCLEOTIDE SEQUENCE [LARGE SCALE GENOMIC DNA]</scope>
    <source>
        <strain evidence="3">JCM 17110</strain>
    </source>
</reference>
<keyword evidence="1" id="KW-1133">Transmembrane helix</keyword>
<evidence type="ECO:0000313" key="2">
    <source>
        <dbReference type="EMBL" id="GAA3547377.1"/>
    </source>
</evidence>